<feature type="coiled-coil region" evidence="6">
    <location>
        <begin position="171"/>
        <end position="228"/>
    </location>
</feature>
<dbReference type="STRING" id="5786.F0ZP41"/>
<evidence type="ECO:0000313" key="10">
    <source>
        <dbReference type="EMBL" id="EGC34305.1"/>
    </source>
</evidence>
<evidence type="ECO:0000256" key="7">
    <source>
        <dbReference type="SAM" id="MobiDB-lite"/>
    </source>
</evidence>
<dbReference type="GO" id="GO:0010468">
    <property type="term" value="P:regulation of gene expression"/>
    <property type="evidence" value="ECO:0000318"/>
    <property type="project" value="GO_Central"/>
</dbReference>
<dbReference type="PROSITE" id="PS50142">
    <property type="entry name" value="RNASE_3_2"/>
    <property type="match status" value="2"/>
</dbReference>
<dbReference type="SMART" id="SM00535">
    <property type="entry name" value="RIBOc"/>
    <property type="match status" value="2"/>
</dbReference>
<dbReference type="EMBL" id="GL871103">
    <property type="protein sequence ID" value="EGC34305.1"/>
    <property type="molecule type" value="Genomic_DNA"/>
</dbReference>
<dbReference type="KEGG" id="dpp:DICPUDRAFT_79950"/>
<dbReference type="SMART" id="SM00358">
    <property type="entry name" value="DSRM"/>
    <property type="match status" value="1"/>
</dbReference>
<keyword evidence="3" id="KW-0378">Hydrolase</keyword>
<evidence type="ECO:0000256" key="3">
    <source>
        <dbReference type="ARBA" id="ARBA00022801"/>
    </source>
</evidence>
<dbReference type="SUPFAM" id="SSF54768">
    <property type="entry name" value="dsRNA-binding domain-like"/>
    <property type="match status" value="1"/>
</dbReference>
<evidence type="ECO:0000259" key="8">
    <source>
        <dbReference type="PROSITE" id="PS50137"/>
    </source>
</evidence>
<keyword evidence="1" id="KW-0540">Nuclease</keyword>
<dbReference type="SUPFAM" id="SSF69065">
    <property type="entry name" value="RNase III domain-like"/>
    <property type="match status" value="2"/>
</dbReference>
<dbReference type="eggNOG" id="KOG1817">
    <property type="taxonomic scope" value="Eukaryota"/>
</dbReference>
<dbReference type="OMA" id="HACARTN"/>
<dbReference type="GO" id="GO:0030422">
    <property type="term" value="P:siRNA processing"/>
    <property type="evidence" value="ECO:0007669"/>
    <property type="project" value="EnsemblProtists"/>
</dbReference>
<feature type="domain" description="RNase III" evidence="9">
    <location>
        <begin position="909"/>
        <end position="1024"/>
    </location>
</feature>
<dbReference type="GO" id="GO:0010586">
    <property type="term" value="P:miRNA metabolic process"/>
    <property type="evidence" value="ECO:0007669"/>
    <property type="project" value="EnsemblProtists"/>
</dbReference>
<feature type="compositionally biased region" description="Low complexity" evidence="7">
    <location>
        <begin position="103"/>
        <end position="125"/>
    </location>
</feature>
<evidence type="ECO:0000256" key="4">
    <source>
        <dbReference type="ARBA" id="ARBA00022884"/>
    </source>
</evidence>
<keyword evidence="6" id="KW-0175">Coiled coil</keyword>
<dbReference type="VEuPathDB" id="AmoebaDB:DICPUDRAFT_79950"/>
<reference evidence="11" key="1">
    <citation type="journal article" date="2011" name="Genome Biol.">
        <title>Comparative genomics of the social amoebae Dictyostelium discoideum and Dictyostelium purpureum.</title>
        <authorList>
            <consortium name="US DOE Joint Genome Institute (JGI-PGF)"/>
            <person name="Sucgang R."/>
            <person name="Kuo A."/>
            <person name="Tian X."/>
            <person name="Salerno W."/>
            <person name="Parikh A."/>
            <person name="Feasley C.L."/>
            <person name="Dalin E."/>
            <person name="Tu H."/>
            <person name="Huang E."/>
            <person name="Barry K."/>
            <person name="Lindquist E."/>
            <person name="Shapiro H."/>
            <person name="Bruce D."/>
            <person name="Schmutz J."/>
            <person name="Salamov A."/>
            <person name="Fey P."/>
            <person name="Gaudet P."/>
            <person name="Anjard C."/>
            <person name="Babu M.M."/>
            <person name="Basu S."/>
            <person name="Bushmanova Y."/>
            <person name="van der Wel H."/>
            <person name="Katoh-Kurasawa M."/>
            <person name="Dinh C."/>
            <person name="Coutinho P.M."/>
            <person name="Saito T."/>
            <person name="Elias M."/>
            <person name="Schaap P."/>
            <person name="Kay R.R."/>
            <person name="Henrissat B."/>
            <person name="Eichinger L."/>
            <person name="Rivero F."/>
            <person name="Putnam N.H."/>
            <person name="West C.M."/>
            <person name="Loomis W.F."/>
            <person name="Chisholm R.L."/>
            <person name="Shaulsky G."/>
            <person name="Strassmann J.E."/>
            <person name="Queller D.C."/>
            <person name="Kuspa A."/>
            <person name="Grigoriev I.V."/>
        </authorList>
    </citation>
    <scope>NUCLEOTIDE SEQUENCE [LARGE SCALE GENOMIC DNA]</scope>
    <source>
        <strain evidence="11">QSDP1</strain>
    </source>
</reference>
<evidence type="ECO:0000256" key="2">
    <source>
        <dbReference type="ARBA" id="ARBA00022759"/>
    </source>
</evidence>
<dbReference type="PANTHER" id="PTHR11207">
    <property type="entry name" value="RIBONUCLEASE III"/>
    <property type="match status" value="1"/>
</dbReference>
<feature type="compositionally biased region" description="Polar residues" evidence="7">
    <location>
        <begin position="82"/>
        <end position="102"/>
    </location>
</feature>
<feature type="compositionally biased region" description="Basic residues" evidence="7">
    <location>
        <begin position="363"/>
        <end position="375"/>
    </location>
</feature>
<evidence type="ECO:0000256" key="6">
    <source>
        <dbReference type="SAM" id="Coils"/>
    </source>
</evidence>
<dbReference type="GO" id="GO:0031053">
    <property type="term" value="P:primary miRNA processing"/>
    <property type="evidence" value="ECO:0000318"/>
    <property type="project" value="GO_Central"/>
</dbReference>
<dbReference type="PROSITE" id="PS50137">
    <property type="entry name" value="DS_RBD"/>
    <property type="match status" value="1"/>
</dbReference>
<proteinExistence type="predicted"/>
<dbReference type="FunCoup" id="F0ZP41">
    <property type="interactions" value="142"/>
</dbReference>
<evidence type="ECO:0000259" key="9">
    <source>
        <dbReference type="PROSITE" id="PS50142"/>
    </source>
</evidence>
<dbReference type="GO" id="GO:0005634">
    <property type="term" value="C:nucleus"/>
    <property type="evidence" value="ECO:0000318"/>
    <property type="project" value="GO_Central"/>
</dbReference>
<keyword evidence="4 5" id="KW-0694">RNA-binding</keyword>
<dbReference type="PANTHER" id="PTHR11207:SF0">
    <property type="entry name" value="RIBONUCLEASE 3"/>
    <property type="match status" value="1"/>
</dbReference>
<protein>
    <recommendedName>
        <fullName evidence="12">RNase III domain-containing protein</fullName>
    </recommendedName>
</protein>
<evidence type="ECO:0000313" key="11">
    <source>
        <dbReference type="Proteomes" id="UP000001064"/>
    </source>
</evidence>
<dbReference type="PROSITE" id="PS00517">
    <property type="entry name" value="RNASE_3_1"/>
    <property type="match status" value="2"/>
</dbReference>
<dbReference type="Pfam" id="PF00636">
    <property type="entry name" value="Ribonuclease_3"/>
    <property type="match status" value="1"/>
</dbReference>
<dbReference type="CDD" id="cd00048">
    <property type="entry name" value="DSRM_SF"/>
    <property type="match status" value="1"/>
</dbReference>
<dbReference type="CDD" id="cd00593">
    <property type="entry name" value="RIBOc"/>
    <property type="match status" value="2"/>
</dbReference>
<name>F0ZP41_DICPU</name>
<dbReference type="GO" id="GO:0003725">
    <property type="term" value="F:double-stranded RNA binding"/>
    <property type="evidence" value="ECO:0000318"/>
    <property type="project" value="GO_Central"/>
</dbReference>
<feature type="region of interest" description="Disordered" evidence="7">
    <location>
        <begin position="81"/>
        <end position="135"/>
    </location>
</feature>
<evidence type="ECO:0000256" key="5">
    <source>
        <dbReference type="PROSITE-ProRule" id="PRU00266"/>
    </source>
</evidence>
<dbReference type="GO" id="GO:0031054">
    <property type="term" value="P:pre-miRNA processing"/>
    <property type="evidence" value="ECO:0007669"/>
    <property type="project" value="EnsemblProtists"/>
</dbReference>
<dbReference type="InterPro" id="IPR036389">
    <property type="entry name" value="RNase_III_sf"/>
</dbReference>
<dbReference type="Pfam" id="PF00035">
    <property type="entry name" value="dsrm"/>
    <property type="match status" value="1"/>
</dbReference>
<sequence>MNTGKTQLNEYIQKRKLPNIVYTSESRGSEHNKDFKTIVIVNNRRIESEWRKNKKDAEKDCATHILEYLLSIEGSPVEFSTPKIQNNFDNQQDTPKTTSSNFSQSKRSIDESSSSITGGSTNSSKRSAINPFPNQSSFIRETPILSLLRENDQIELPPDLPTFSSIGSPLLDETKQQVQQLQIQQQKTELDNLKQQVEELSDKVNRVQNVFQDQISSLQENNSRMERDLYNLKQFVETCSMPLSFVDFFRNSNLNLPKQTQQPSSNNLLPNTFHAAHLVKDAKLDNLTNPDQIQTNTTENTIVNIDSNIDNIDNIDNKIEDGEENNTYSCESDESSSENENQEKEGQNENSDEKENQGDENNKKKKKKKTPKPKRVFLHRHLDYQKIELDFLNTNDDPDHDNIGFFVYNIEISHVLPTNDFTHNNKSYRFSNFLLYTTSVLDFTPTVHIVNHNGDHFAIGLTKGHIQTISKYNFRKIVTFHNFFFSQILGQNYLNFHEIDKYYTVPCVQCLSEPTKPLYDVLMDLLEFDQFPTKEFIDNNVYDENFKEKVNKFYLDKILMTKSGDLSICREIDFNSLIVNTTSNKTNQTSATCVSPQEKIDFSISESEPEQVLPESPIQQSNILINAADEPGLVESIFYLPTLKCSHVSAKISEDFWKLKCILFFDKDGKLENPSRWAEYNKVNTVEPISFISYFKRNKYFQKNPLDVRSLGIPSFIHSIGKLAILPFYSEINWCVRLAQFNTRIVSLKSYKILREAFTHPSTKASNRLIPPSELPMFKDYYPYLGDNQRLEYLGDSVLKLASSIYLFYKYSGSKEGALSMERANNIKNDNLIEVSKRMHLDEILRLSNSDEIKKPHADVIEALFGAISLDRGFEKAYEIIVRYVFNDSNVRLPLYQSSMEETVLSHDLRTLLFNLDLRIDHPSLLEEAFSSGTNVNYQRLEFVGDGVLDYITADYLYKEFPEYNEGTLTEFRSRLVRNNNLSDASKRLKLPPNITDEERAALPPKRLGDYFESLVGCLVLDRGVEETKQFVKKHLHLYKDNPLFILNTILPSNNFTIN</sequence>
<dbReference type="AlphaFoldDB" id="F0ZP41"/>
<dbReference type="InParanoid" id="F0ZP41"/>
<dbReference type="Pfam" id="PF14622">
    <property type="entry name" value="Ribonucleas_3_3"/>
    <property type="match status" value="1"/>
</dbReference>
<dbReference type="RefSeq" id="XP_003289187.1">
    <property type="nucleotide sequence ID" value="XM_003289139.1"/>
</dbReference>
<feature type="domain" description="RNase III" evidence="9">
    <location>
        <begin position="746"/>
        <end position="873"/>
    </location>
</feature>
<organism evidence="10 11">
    <name type="scientific">Dictyostelium purpureum</name>
    <name type="common">Slime mold</name>
    <dbReference type="NCBI Taxonomy" id="5786"/>
    <lineage>
        <taxon>Eukaryota</taxon>
        <taxon>Amoebozoa</taxon>
        <taxon>Evosea</taxon>
        <taxon>Eumycetozoa</taxon>
        <taxon>Dictyostelia</taxon>
        <taxon>Dictyosteliales</taxon>
        <taxon>Dictyosteliaceae</taxon>
        <taxon>Dictyostelium</taxon>
    </lineage>
</organism>
<keyword evidence="2" id="KW-0255">Endonuclease</keyword>
<dbReference type="FunFam" id="1.10.1520.10:FF:000044">
    <property type="entry name" value="Putative RNase III"/>
    <property type="match status" value="1"/>
</dbReference>
<evidence type="ECO:0008006" key="12">
    <source>
        <dbReference type="Google" id="ProtNLM"/>
    </source>
</evidence>
<dbReference type="Gene3D" id="1.10.1520.10">
    <property type="entry name" value="Ribonuclease III domain"/>
    <property type="match status" value="2"/>
</dbReference>
<evidence type="ECO:0000256" key="1">
    <source>
        <dbReference type="ARBA" id="ARBA00022722"/>
    </source>
</evidence>
<dbReference type="InterPro" id="IPR000999">
    <property type="entry name" value="RNase_III_dom"/>
</dbReference>
<dbReference type="GO" id="GO:0004525">
    <property type="term" value="F:ribonuclease III activity"/>
    <property type="evidence" value="ECO:0000318"/>
    <property type="project" value="GO_Central"/>
</dbReference>
<dbReference type="Gene3D" id="3.30.160.20">
    <property type="match status" value="1"/>
</dbReference>
<feature type="compositionally biased region" description="Basic and acidic residues" evidence="7">
    <location>
        <begin position="341"/>
        <end position="362"/>
    </location>
</feature>
<feature type="domain" description="DRBM" evidence="8">
    <location>
        <begin position="3"/>
        <end position="71"/>
    </location>
</feature>
<keyword evidence="11" id="KW-1185">Reference proteome</keyword>
<feature type="region of interest" description="Disordered" evidence="7">
    <location>
        <begin position="314"/>
        <end position="375"/>
    </location>
</feature>
<dbReference type="InterPro" id="IPR014720">
    <property type="entry name" value="dsRBD_dom"/>
</dbReference>
<accession>F0ZP41</accession>
<dbReference type="GeneID" id="10500083"/>
<dbReference type="Proteomes" id="UP000001064">
    <property type="component" value="Unassembled WGS sequence"/>
</dbReference>
<gene>
    <name evidence="10" type="ORF">DICPUDRAFT_79950</name>
</gene>
<dbReference type="OrthoDB" id="20536at2759"/>
<dbReference type="GO" id="GO:0036453">
    <property type="term" value="P:transitive RNA interference"/>
    <property type="evidence" value="ECO:0007669"/>
    <property type="project" value="EnsemblProtists"/>
</dbReference>